<name>H0GXV5_SACCK</name>
<evidence type="ECO:0000313" key="2">
    <source>
        <dbReference type="Proteomes" id="UP000009009"/>
    </source>
</evidence>
<gene>
    <name evidence="1" type="ORF">VIN7_8506</name>
</gene>
<protein>
    <submittedName>
        <fullName evidence="1">Uncharacterized protein</fullName>
    </submittedName>
</protein>
<dbReference type="EMBL" id="AGVY01000298">
    <property type="protein sequence ID" value="EHN01327.1"/>
    <property type="molecule type" value="Genomic_DNA"/>
</dbReference>
<reference evidence="1 2" key="1">
    <citation type="journal article" date="2012" name="FEMS Yeast Res.">
        <title>The genome sequence of the wine yeast VIN7 reveals an allotriploid hybrid genome with Saccharomyces cerevisiae and Saccharomyces kudriavzevii origins.</title>
        <authorList>
            <person name="Borneman A.R."/>
            <person name="Desany B.A."/>
            <person name="Riches D."/>
            <person name="Affourtit J.P."/>
            <person name="Forgan A.H."/>
            <person name="Pretorius I.S."/>
            <person name="Egholm M."/>
            <person name="Chambers P.J."/>
        </authorList>
    </citation>
    <scope>NUCLEOTIDE SEQUENCE [LARGE SCALE GENOMIC DNA]</scope>
    <source>
        <strain evidence="1 2">VIN7</strain>
    </source>
</reference>
<organism evidence="1 2">
    <name type="scientific">Saccharomyces cerevisiae x Saccharomyces kudriavzevii (strain VIN7)</name>
    <name type="common">Yeast</name>
    <dbReference type="NCBI Taxonomy" id="1095631"/>
    <lineage>
        <taxon>Eukaryota</taxon>
        <taxon>Fungi</taxon>
        <taxon>Dikarya</taxon>
        <taxon>Ascomycota</taxon>
        <taxon>Saccharomycotina</taxon>
        <taxon>Saccharomycetes</taxon>
        <taxon>Saccharomycetales</taxon>
        <taxon>Saccharomycetaceae</taxon>
        <taxon>Saccharomyces</taxon>
    </lineage>
</organism>
<accession>H0GXV5</accession>
<dbReference type="Proteomes" id="UP000009009">
    <property type="component" value="Unassembled WGS sequence"/>
</dbReference>
<keyword evidence="2" id="KW-1185">Reference proteome</keyword>
<dbReference type="HOGENOM" id="CLU_2147306_0_0_1"/>
<evidence type="ECO:0000313" key="1">
    <source>
        <dbReference type="EMBL" id="EHN01327.1"/>
    </source>
</evidence>
<dbReference type="PhylomeDB" id="H0GXV5"/>
<comment type="caution">
    <text evidence="1">The sequence shown here is derived from an EMBL/GenBank/DDBJ whole genome shotgun (WGS) entry which is preliminary data.</text>
</comment>
<dbReference type="AlphaFoldDB" id="H0GXV5"/>
<proteinExistence type="predicted"/>
<sequence>MLYCKCVLSKRLIHFPKKLLGIRQIQGLKTGNMSQSPYLFENKVWNTRCFFSVMGTAEKHSENHSFSLKKDKSAKVKSFEDFVPYFEEALQVCLGSKQTAGINLCGEGTQSC</sequence>